<dbReference type="EMBL" id="VOBL01000008">
    <property type="protein sequence ID" value="KAA0977172.1"/>
    <property type="molecule type" value="Genomic_DNA"/>
</dbReference>
<keyword evidence="1" id="KW-0472">Membrane</keyword>
<evidence type="ECO:0000256" key="1">
    <source>
        <dbReference type="SAM" id="Phobius"/>
    </source>
</evidence>
<name>A0A5B0EFL9_9MICC</name>
<proteinExistence type="predicted"/>
<comment type="caution">
    <text evidence="2">The sequence shown here is derived from an EMBL/GenBank/DDBJ whole genome shotgun (WGS) entry which is preliminary data.</text>
</comment>
<protein>
    <submittedName>
        <fullName evidence="2">Uncharacterized protein</fullName>
    </submittedName>
</protein>
<feature type="transmembrane region" description="Helical" evidence="1">
    <location>
        <begin position="13"/>
        <end position="36"/>
    </location>
</feature>
<evidence type="ECO:0000313" key="2">
    <source>
        <dbReference type="EMBL" id="KAA0977172.1"/>
    </source>
</evidence>
<sequence length="219" mass="24092">MFEEILVWISSEAVLGTLFDGALGAAIGAGVAVVVLKKTLNEQRVGLSKQLDKQDKHHQEQLRIQREENSRTRLHDVIAEILGDLTRFTLAVQTQSPDFQDDLISTRLKLAVNLERFNLDVPASELRMYGVLSGLTTQAMTAAMEHESGRMPAQLVLTLSRLSGAIGAYLVEWARSEGEERAEITALGHSLLLHLLNSPPSDWPSGLPDEISRAGMKKV</sequence>
<evidence type="ECO:0000313" key="3">
    <source>
        <dbReference type="Proteomes" id="UP000323856"/>
    </source>
</evidence>
<keyword evidence="1" id="KW-0812">Transmembrane</keyword>
<dbReference type="Proteomes" id="UP000323856">
    <property type="component" value="Unassembled WGS sequence"/>
</dbReference>
<dbReference type="AlphaFoldDB" id="A0A5B0EFL9"/>
<accession>A0A5B0EFL9</accession>
<gene>
    <name evidence="2" type="ORF">FQ154_09760</name>
</gene>
<organism evidence="2 3">
    <name type="scientific">Paeniglutamicibacter gangotriensis</name>
    <dbReference type="NCBI Taxonomy" id="254787"/>
    <lineage>
        <taxon>Bacteria</taxon>
        <taxon>Bacillati</taxon>
        <taxon>Actinomycetota</taxon>
        <taxon>Actinomycetes</taxon>
        <taxon>Micrococcales</taxon>
        <taxon>Micrococcaceae</taxon>
        <taxon>Paeniglutamicibacter</taxon>
    </lineage>
</organism>
<dbReference type="RefSeq" id="WP_149619547.1">
    <property type="nucleotide sequence ID" value="NZ_VOBL01000008.1"/>
</dbReference>
<reference evidence="2 3" key="1">
    <citation type="submission" date="2019-07" db="EMBL/GenBank/DDBJ databases">
        <title>Analysis of the biochemical properties, biological activity and biotechnological potential of siderophores and biosurfactants produced by Antarctic psychrotolerant bacteria.</title>
        <authorList>
            <person name="Styczynski M."/>
            <person name="Krucon T."/>
            <person name="Decewicz P."/>
            <person name="Dziewit L."/>
        </authorList>
    </citation>
    <scope>NUCLEOTIDE SEQUENCE [LARGE SCALE GENOMIC DNA]</scope>
    <source>
        <strain evidence="2 3">ANT_H27</strain>
    </source>
</reference>
<keyword evidence="1" id="KW-1133">Transmembrane helix</keyword>